<feature type="non-terminal residue" evidence="1">
    <location>
        <position position="1"/>
    </location>
</feature>
<protein>
    <submittedName>
        <fullName evidence="1">10260_t:CDS:1</fullName>
    </submittedName>
</protein>
<proteinExistence type="predicted"/>
<accession>A0ACA9QZ92</accession>
<organism evidence="1 2">
    <name type="scientific">Acaulospora colombiana</name>
    <dbReference type="NCBI Taxonomy" id="27376"/>
    <lineage>
        <taxon>Eukaryota</taxon>
        <taxon>Fungi</taxon>
        <taxon>Fungi incertae sedis</taxon>
        <taxon>Mucoromycota</taxon>
        <taxon>Glomeromycotina</taxon>
        <taxon>Glomeromycetes</taxon>
        <taxon>Diversisporales</taxon>
        <taxon>Acaulosporaceae</taxon>
        <taxon>Acaulospora</taxon>
    </lineage>
</organism>
<name>A0ACA9QZ92_9GLOM</name>
<evidence type="ECO:0000313" key="1">
    <source>
        <dbReference type="EMBL" id="CAG8770147.1"/>
    </source>
</evidence>
<dbReference type="EMBL" id="CAJVPT010064339">
    <property type="protein sequence ID" value="CAG8770147.1"/>
    <property type="molecule type" value="Genomic_DNA"/>
</dbReference>
<feature type="non-terminal residue" evidence="1">
    <location>
        <position position="82"/>
    </location>
</feature>
<reference evidence="1" key="1">
    <citation type="submission" date="2021-06" db="EMBL/GenBank/DDBJ databases">
        <authorList>
            <person name="Kallberg Y."/>
            <person name="Tangrot J."/>
            <person name="Rosling A."/>
        </authorList>
    </citation>
    <scope>NUCLEOTIDE SEQUENCE</scope>
    <source>
        <strain evidence="1">CL356</strain>
    </source>
</reference>
<sequence length="82" mass="8961">QSKKIGGSPPVKLMFRIVRSSQVNGLTSIGDRAIQSANAEDGKGFKSNLHHIKIGTIWGESSTRASVIKETHDLVFRGHFVM</sequence>
<comment type="caution">
    <text evidence="1">The sequence shown here is derived from an EMBL/GenBank/DDBJ whole genome shotgun (WGS) entry which is preliminary data.</text>
</comment>
<keyword evidence="2" id="KW-1185">Reference proteome</keyword>
<dbReference type="Proteomes" id="UP000789525">
    <property type="component" value="Unassembled WGS sequence"/>
</dbReference>
<evidence type="ECO:0000313" key="2">
    <source>
        <dbReference type="Proteomes" id="UP000789525"/>
    </source>
</evidence>
<gene>
    <name evidence="1" type="ORF">ACOLOM_LOCUS13730</name>
</gene>